<feature type="domain" description="UspA" evidence="2">
    <location>
        <begin position="1"/>
        <end position="137"/>
    </location>
</feature>
<reference evidence="3 4" key="1">
    <citation type="submission" date="2023-05" db="EMBL/GenBank/DDBJ databases">
        <title>Sedimentitalea sp. nov. JM2-8.</title>
        <authorList>
            <person name="Huang J."/>
        </authorList>
    </citation>
    <scope>NUCLEOTIDE SEQUENCE [LARGE SCALE GENOMIC DNA]</scope>
    <source>
        <strain evidence="3 4">JM2-8</strain>
    </source>
</reference>
<comment type="caution">
    <text evidence="3">The sequence shown here is derived from an EMBL/GenBank/DDBJ whole genome shotgun (WGS) entry which is preliminary data.</text>
</comment>
<dbReference type="InterPro" id="IPR014729">
    <property type="entry name" value="Rossmann-like_a/b/a_fold"/>
</dbReference>
<evidence type="ECO:0000313" key="3">
    <source>
        <dbReference type="EMBL" id="MDK3074197.1"/>
    </source>
</evidence>
<dbReference type="PRINTS" id="PR01438">
    <property type="entry name" value="UNVRSLSTRESS"/>
</dbReference>
<evidence type="ECO:0000256" key="1">
    <source>
        <dbReference type="ARBA" id="ARBA00008791"/>
    </source>
</evidence>
<keyword evidence="4" id="KW-1185">Reference proteome</keyword>
<sequence length="142" mass="14927">MFTKIMVPVDLVHAARLRRALDVAADLGRHYGADVCYVAVTAPTPGPTAHNPQEFAAKLEAFAQGEGAAHGLSVSSHAMISHDPAVDLDDTLLKARKETGADLVVMASHVPGIGEFLVPSHGGKMARHAGVSVMVVREDEAQ</sequence>
<evidence type="ECO:0000313" key="4">
    <source>
        <dbReference type="Proteomes" id="UP001227126"/>
    </source>
</evidence>
<dbReference type="InterPro" id="IPR006015">
    <property type="entry name" value="Universal_stress_UspA"/>
</dbReference>
<dbReference type="Gene3D" id="3.40.50.620">
    <property type="entry name" value="HUPs"/>
    <property type="match status" value="1"/>
</dbReference>
<dbReference type="SUPFAM" id="SSF52402">
    <property type="entry name" value="Adenine nucleotide alpha hydrolases-like"/>
    <property type="match status" value="1"/>
</dbReference>
<evidence type="ECO:0000259" key="2">
    <source>
        <dbReference type="Pfam" id="PF00582"/>
    </source>
</evidence>
<dbReference type="Pfam" id="PF00582">
    <property type="entry name" value="Usp"/>
    <property type="match status" value="1"/>
</dbReference>
<proteinExistence type="inferred from homology"/>
<dbReference type="Proteomes" id="UP001227126">
    <property type="component" value="Unassembled WGS sequence"/>
</dbReference>
<dbReference type="CDD" id="cd00293">
    <property type="entry name" value="USP-like"/>
    <property type="match status" value="1"/>
</dbReference>
<dbReference type="InterPro" id="IPR006016">
    <property type="entry name" value="UspA"/>
</dbReference>
<organism evidence="3 4">
    <name type="scientific">Sedimentitalea xiamensis</name>
    <dbReference type="NCBI Taxonomy" id="3050037"/>
    <lineage>
        <taxon>Bacteria</taxon>
        <taxon>Pseudomonadati</taxon>
        <taxon>Pseudomonadota</taxon>
        <taxon>Alphaproteobacteria</taxon>
        <taxon>Rhodobacterales</taxon>
        <taxon>Paracoccaceae</taxon>
        <taxon>Sedimentitalea</taxon>
    </lineage>
</organism>
<dbReference type="RefSeq" id="WP_284486129.1">
    <property type="nucleotide sequence ID" value="NZ_JASNJE010000016.1"/>
</dbReference>
<name>A0ABT7FGF1_9RHOB</name>
<dbReference type="EMBL" id="JASNJE010000016">
    <property type="protein sequence ID" value="MDK3074197.1"/>
    <property type="molecule type" value="Genomic_DNA"/>
</dbReference>
<gene>
    <name evidence="3" type="ORF">QO034_13845</name>
</gene>
<accession>A0ABT7FGF1</accession>
<protein>
    <submittedName>
        <fullName evidence="3">Universal stress protein</fullName>
    </submittedName>
</protein>
<comment type="similarity">
    <text evidence="1">Belongs to the universal stress protein A family.</text>
</comment>